<gene>
    <name evidence="1" type="ORF">I302_06701</name>
    <name evidence="2" type="ORF">I302_107557</name>
</gene>
<dbReference type="KEGG" id="kbi:30211100"/>
<organism evidence="1">
    <name type="scientific">Kwoniella bestiolae CBS 10118</name>
    <dbReference type="NCBI Taxonomy" id="1296100"/>
    <lineage>
        <taxon>Eukaryota</taxon>
        <taxon>Fungi</taxon>
        <taxon>Dikarya</taxon>
        <taxon>Basidiomycota</taxon>
        <taxon>Agaricomycotina</taxon>
        <taxon>Tremellomycetes</taxon>
        <taxon>Tremellales</taxon>
        <taxon>Cryptococcaceae</taxon>
        <taxon>Kwoniella</taxon>
    </lineage>
</organism>
<reference evidence="2" key="4">
    <citation type="submission" date="2024-02" db="EMBL/GenBank/DDBJ databases">
        <title>Comparative genomics of Cryptococcus and Kwoniella reveals pathogenesis evolution and contrasting modes of karyotype evolution via chromosome fusion or intercentromeric recombination.</title>
        <authorList>
            <person name="Coelho M.A."/>
            <person name="David-Palma M."/>
            <person name="Shea T."/>
            <person name="Bowers K."/>
            <person name="McGinley-Smith S."/>
            <person name="Mohammad A.W."/>
            <person name="Gnirke A."/>
            <person name="Yurkov A.M."/>
            <person name="Nowrousian M."/>
            <person name="Sun S."/>
            <person name="Cuomo C.A."/>
            <person name="Heitman J."/>
        </authorList>
    </citation>
    <scope>NUCLEOTIDE SEQUENCE</scope>
    <source>
        <strain evidence="2">CBS 10118</strain>
    </source>
</reference>
<reference evidence="1" key="1">
    <citation type="submission" date="2013-07" db="EMBL/GenBank/DDBJ databases">
        <title>The Genome Sequence of Cryptococcus bestiolae CBS10118.</title>
        <authorList>
            <consortium name="The Broad Institute Genome Sequencing Platform"/>
            <person name="Cuomo C."/>
            <person name="Litvintseva A."/>
            <person name="Chen Y."/>
            <person name="Heitman J."/>
            <person name="Sun S."/>
            <person name="Springer D."/>
            <person name="Dromer F."/>
            <person name="Young S.K."/>
            <person name="Zeng Q."/>
            <person name="Gargeya S."/>
            <person name="Fitzgerald M."/>
            <person name="Abouelleil A."/>
            <person name="Alvarado L."/>
            <person name="Berlin A.M."/>
            <person name="Chapman S.B."/>
            <person name="Dewar J."/>
            <person name="Goldberg J."/>
            <person name="Griggs A."/>
            <person name="Gujja S."/>
            <person name="Hansen M."/>
            <person name="Howarth C."/>
            <person name="Imamovic A."/>
            <person name="Larimer J."/>
            <person name="McCowan C."/>
            <person name="Murphy C."/>
            <person name="Pearson M."/>
            <person name="Priest M."/>
            <person name="Roberts A."/>
            <person name="Saif S."/>
            <person name="Shea T."/>
            <person name="Sykes S."/>
            <person name="Wortman J."/>
            <person name="Nusbaum C."/>
            <person name="Birren B."/>
        </authorList>
    </citation>
    <scope>NUCLEOTIDE SEQUENCE [LARGE SCALE GENOMIC DNA]</scope>
    <source>
        <strain evidence="1">CBS 10118</strain>
    </source>
</reference>
<dbReference type="Proteomes" id="UP000092730">
    <property type="component" value="Chromosome 6"/>
</dbReference>
<evidence type="ECO:0008006" key="4">
    <source>
        <dbReference type="Google" id="ProtNLM"/>
    </source>
</evidence>
<dbReference type="EMBL" id="CP144546">
    <property type="protein sequence ID" value="WVW85519.1"/>
    <property type="molecule type" value="Genomic_DNA"/>
</dbReference>
<protein>
    <recommendedName>
        <fullName evidence="4">F-box domain-containing protein</fullName>
    </recommendedName>
</protein>
<keyword evidence="3" id="KW-1185">Reference proteome</keyword>
<dbReference type="GeneID" id="30211100"/>
<dbReference type="RefSeq" id="XP_019044788.1">
    <property type="nucleotide sequence ID" value="XM_019193311.1"/>
</dbReference>
<sequence>MSEQSPTRLNPLTHPDILSHILRYVDQSTLSTSMRVSWAFFHVAAPFLYSKLSIIPNNADSIFRAVTIDHITSSSITERRGSMKRNLFGLVRNLSVGCEEDCNGPKCRKWSDEIDFPSLEILRLWINPYSTGYMDCSWLSTLSPKRKLIVRDVQYLSNGEPFNFLPCHLLRTAQKLVLTMRSFKNLRETNHRILSSSSTSPCPRHTINPDIEIVLIFWTDRPSEKWLHGSYDSPLNSYEVDNILEQITICLLVDVRRFIICNVDKLALSDGFFRDRLEGMVRRVSSGNGVAEDQAQKILGKIEFMAFEEYLGKEEWQGEFDDDEVERYQY</sequence>
<proteinExistence type="predicted"/>
<dbReference type="AlphaFoldDB" id="A0A1B9FY64"/>
<dbReference type="OrthoDB" id="2571288at2759"/>
<evidence type="ECO:0000313" key="2">
    <source>
        <dbReference type="EMBL" id="WVW85519.1"/>
    </source>
</evidence>
<dbReference type="VEuPathDB" id="FungiDB:I302_06701"/>
<name>A0A1B9FY64_9TREE</name>
<dbReference type="EMBL" id="KI894023">
    <property type="protein sequence ID" value="OCF23718.1"/>
    <property type="molecule type" value="Genomic_DNA"/>
</dbReference>
<evidence type="ECO:0000313" key="1">
    <source>
        <dbReference type="EMBL" id="OCF23718.1"/>
    </source>
</evidence>
<reference evidence="1" key="3">
    <citation type="submission" date="2014-01" db="EMBL/GenBank/DDBJ databases">
        <title>Evolution of pathogenesis and genome organization in the Tremellales.</title>
        <authorList>
            <person name="Cuomo C."/>
            <person name="Litvintseva A."/>
            <person name="Heitman J."/>
            <person name="Chen Y."/>
            <person name="Sun S."/>
            <person name="Springer D."/>
            <person name="Dromer F."/>
            <person name="Young S."/>
            <person name="Zeng Q."/>
            <person name="Chapman S."/>
            <person name="Gujja S."/>
            <person name="Saif S."/>
            <person name="Birren B."/>
        </authorList>
    </citation>
    <scope>NUCLEOTIDE SEQUENCE</scope>
    <source>
        <strain evidence="1">CBS 10118</strain>
    </source>
</reference>
<evidence type="ECO:0000313" key="3">
    <source>
        <dbReference type="Proteomes" id="UP000092730"/>
    </source>
</evidence>
<accession>A0A1B9FY64</accession>
<reference evidence="2" key="2">
    <citation type="submission" date="2013-07" db="EMBL/GenBank/DDBJ databases">
        <authorList>
            <consortium name="The Broad Institute Genome Sequencing Platform"/>
            <person name="Cuomo C."/>
            <person name="Litvintseva A."/>
            <person name="Chen Y."/>
            <person name="Heitman J."/>
            <person name="Sun S."/>
            <person name="Springer D."/>
            <person name="Dromer F."/>
            <person name="Young S.K."/>
            <person name="Zeng Q."/>
            <person name="Gargeya S."/>
            <person name="Fitzgerald M."/>
            <person name="Abouelleil A."/>
            <person name="Alvarado L."/>
            <person name="Berlin A.M."/>
            <person name="Chapman S.B."/>
            <person name="Dewar J."/>
            <person name="Goldberg J."/>
            <person name="Griggs A."/>
            <person name="Gujja S."/>
            <person name="Hansen M."/>
            <person name="Howarth C."/>
            <person name="Imamovic A."/>
            <person name="Larimer J."/>
            <person name="McCowan C."/>
            <person name="Murphy C."/>
            <person name="Pearson M."/>
            <person name="Priest M."/>
            <person name="Roberts A."/>
            <person name="Saif S."/>
            <person name="Shea T."/>
            <person name="Sykes S."/>
            <person name="Wortman J."/>
            <person name="Nusbaum C."/>
            <person name="Birren B."/>
        </authorList>
    </citation>
    <scope>NUCLEOTIDE SEQUENCE</scope>
    <source>
        <strain evidence="2">CBS 10118</strain>
    </source>
</reference>